<dbReference type="SUPFAM" id="SSF47384">
    <property type="entry name" value="Homodimeric domain of signal transducing histidine kinase"/>
    <property type="match status" value="1"/>
</dbReference>
<evidence type="ECO:0000313" key="9">
    <source>
        <dbReference type="EMBL" id="MDE5419675.1"/>
    </source>
</evidence>
<dbReference type="PROSITE" id="PS50109">
    <property type="entry name" value="HIS_KIN"/>
    <property type="match status" value="1"/>
</dbReference>
<evidence type="ECO:0000256" key="3">
    <source>
        <dbReference type="ARBA" id="ARBA00022553"/>
    </source>
</evidence>
<dbReference type="Gene3D" id="1.10.287.130">
    <property type="match status" value="1"/>
</dbReference>
<dbReference type="Pfam" id="PF00072">
    <property type="entry name" value="Response_reg"/>
    <property type="match status" value="1"/>
</dbReference>
<dbReference type="InterPro" id="IPR036097">
    <property type="entry name" value="HisK_dim/P_sf"/>
</dbReference>
<comment type="caution">
    <text evidence="9">The sequence shown here is derived from an EMBL/GenBank/DDBJ whole genome shotgun (WGS) entry which is preliminary data.</text>
</comment>
<dbReference type="PRINTS" id="PR00344">
    <property type="entry name" value="BCTRLSENSOR"/>
</dbReference>
<dbReference type="Pfam" id="PF02518">
    <property type="entry name" value="HATPase_c"/>
    <property type="match status" value="1"/>
</dbReference>
<dbReference type="PANTHER" id="PTHR43047">
    <property type="entry name" value="TWO-COMPONENT HISTIDINE PROTEIN KINASE"/>
    <property type="match status" value="1"/>
</dbReference>
<organism evidence="9 10">
    <name type="scientific">Paralabilibaculum antarcticum</name>
    <dbReference type="NCBI Taxonomy" id="2912572"/>
    <lineage>
        <taxon>Bacteria</taxon>
        <taxon>Pseudomonadati</taxon>
        <taxon>Bacteroidota</taxon>
        <taxon>Bacteroidia</taxon>
        <taxon>Marinilabiliales</taxon>
        <taxon>Marinifilaceae</taxon>
        <taxon>Paralabilibaculum</taxon>
    </lineage>
</organism>
<dbReference type="Gene3D" id="3.30.565.10">
    <property type="entry name" value="Histidine kinase-like ATPase, C-terminal domain"/>
    <property type="match status" value="1"/>
</dbReference>
<keyword evidence="3 6" id="KW-0597">Phosphoprotein</keyword>
<sequence>MNTNMKIDMKGHTPTVLVVDDNPNNLKIVALTLRELNFKIVIATNGKSAIDLVERTKPDLVLLDIMMPEMDGFQVCEIIKSKEKHKNLPIIFLTAVGEKSKIVKGFELGGVDYITKPFNKEELIIRIKTHLELKFTRDELQETSDHLADLNSLKDKMFSVIGHDLRSPLGNIQMTLDLLSKGIFEHDSDDYKETMQTLVECSDEVSNLLENLLGWAKSQSGNLKMQPEQINVANLVESSFYLFKRNLSLKNISFESQVSDSIEISADMYLTKTILRNLISNALKFTAEGGKIIVQCELNEEHIHLSVVDTGIGITEEDQTKLFDAKEHISNYGTNGETGRGIGLKVAGSFAEKMEGKITVESQIDNGSTFTLDLPITKN</sequence>
<evidence type="ECO:0000313" key="10">
    <source>
        <dbReference type="Proteomes" id="UP001528920"/>
    </source>
</evidence>
<evidence type="ECO:0000259" key="7">
    <source>
        <dbReference type="PROSITE" id="PS50109"/>
    </source>
</evidence>
<dbReference type="GO" id="GO:0016301">
    <property type="term" value="F:kinase activity"/>
    <property type="evidence" value="ECO:0007669"/>
    <property type="project" value="UniProtKB-KW"/>
</dbReference>
<dbReference type="InterPro" id="IPR004358">
    <property type="entry name" value="Sig_transdc_His_kin-like_C"/>
</dbReference>
<dbReference type="PANTHER" id="PTHR43047:SF71">
    <property type="entry name" value="HISTIDINE KINASE CONTAINING CHEY-HOMOLOGOUS RECEIVER DOMAIN-RELATED"/>
    <property type="match status" value="1"/>
</dbReference>
<evidence type="ECO:0000256" key="6">
    <source>
        <dbReference type="PROSITE-ProRule" id="PRU00169"/>
    </source>
</evidence>
<dbReference type="EMBL" id="JAKJSC010000005">
    <property type="protein sequence ID" value="MDE5419675.1"/>
    <property type="molecule type" value="Genomic_DNA"/>
</dbReference>
<dbReference type="SUPFAM" id="SSF55874">
    <property type="entry name" value="ATPase domain of HSP90 chaperone/DNA topoisomerase II/histidine kinase"/>
    <property type="match status" value="1"/>
</dbReference>
<dbReference type="InterPro" id="IPR005467">
    <property type="entry name" value="His_kinase_dom"/>
</dbReference>
<accession>A0ABT5VW93</accession>
<dbReference type="SMART" id="SM00387">
    <property type="entry name" value="HATPase_c"/>
    <property type="match status" value="1"/>
</dbReference>
<dbReference type="RefSeq" id="WP_275111004.1">
    <property type="nucleotide sequence ID" value="NZ_JAKJSC010000005.1"/>
</dbReference>
<dbReference type="InterPro" id="IPR011006">
    <property type="entry name" value="CheY-like_superfamily"/>
</dbReference>
<reference evidence="9 10" key="1">
    <citation type="submission" date="2022-01" db="EMBL/GenBank/DDBJ databases">
        <title>Labilibaculum sp. nov, a marine bacterium isolated from Antarctica.</title>
        <authorList>
            <person name="Dai W."/>
        </authorList>
    </citation>
    <scope>NUCLEOTIDE SEQUENCE [LARGE SCALE GENOMIC DNA]</scope>
    <source>
        <strain evidence="9 10">DW002</strain>
    </source>
</reference>
<comment type="catalytic activity">
    <reaction evidence="1">
        <text>ATP + protein L-histidine = ADP + protein N-phospho-L-histidine.</text>
        <dbReference type="EC" id="2.7.13.3"/>
    </reaction>
</comment>
<evidence type="ECO:0000256" key="5">
    <source>
        <dbReference type="ARBA" id="ARBA00022777"/>
    </source>
</evidence>
<gene>
    <name evidence="9" type="ORF">L3049_16910</name>
</gene>
<protein>
    <recommendedName>
        <fullName evidence="2">histidine kinase</fullName>
        <ecNumber evidence="2">2.7.13.3</ecNumber>
    </recommendedName>
</protein>
<evidence type="ECO:0000259" key="8">
    <source>
        <dbReference type="PROSITE" id="PS50110"/>
    </source>
</evidence>
<evidence type="ECO:0000256" key="4">
    <source>
        <dbReference type="ARBA" id="ARBA00022679"/>
    </source>
</evidence>
<feature type="domain" description="Histidine kinase" evidence="7">
    <location>
        <begin position="160"/>
        <end position="378"/>
    </location>
</feature>
<dbReference type="CDD" id="cd00082">
    <property type="entry name" value="HisKA"/>
    <property type="match status" value="1"/>
</dbReference>
<feature type="domain" description="Response regulatory" evidence="8">
    <location>
        <begin position="15"/>
        <end position="131"/>
    </location>
</feature>
<dbReference type="CDD" id="cd19920">
    <property type="entry name" value="REC_PA4781-like"/>
    <property type="match status" value="1"/>
</dbReference>
<evidence type="ECO:0000256" key="2">
    <source>
        <dbReference type="ARBA" id="ARBA00012438"/>
    </source>
</evidence>
<dbReference type="SUPFAM" id="SSF52172">
    <property type="entry name" value="CheY-like"/>
    <property type="match status" value="1"/>
</dbReference>
<dbReference type="EC" id="2.7.13.3" evidence="2"/>
<dbReference type="Proteomes" id="UP001528920">
    <property type="component" value="Unassembled WGS sequence"/>
</dbReference>
<dbReference type="Gene3D" id="3.40.50.2300">
    <property type="match status" value="1"/>
</dbReference>
<proteinExistence type="predicted"/>
<name>A0ABT5VW93_9BACT</name>
<dbReference type="SMART" id="SM00388">
    <property type="entry name" value="HisKA"/>
    <property type="match status" value="1"/>
</dbReference>
<dbReference type="InterPro" id="IPR003661">
    <property type="entry name" value="HisK_dim/P_dom"/>
</dbReference>
<feature type="modified residue" description="4-aspartylphosphate" evidence="6">
    <location>
        <position position="64"/>
    </location>
</feature>
<evidence type="ECO:0000256" key="1">
    <source>
        <dbReference type="ARBA" id="ARBA00000085"/>
    </source>
</evidence>
<keyword evidence="5 9" id="KW-0418">Kinase</keyword>
<dbReference type="InterPro" id="IPR001789">
    <property type="entry name" value="Sig_transdc_resp-reg_receiver"/>
</dbReference>
<keyword evidence="4" id="KW-0808">Transferase</keyword>
<dbReference type="InterPro" id="IPR003594">
    <property type="entry name" value="HATPase_dom"/>
</dbReference>
<dbReference type="SMART" id="SM00448">
    <property type="entry name" value="REC"/>
    <property type="match status" value="1"/>
</dbReference>
<keyword evidence="10" id="KW-1185">Reference proteome</keyword>
<dbReference type="InterPro" id="IPR036890">
    <property type="entry name" value="HATPase_C_sf"/>
</dbReference>
<dbReference type="PROSITE" id="PS50110">
    <property type="entry name" value="RESPONSE_REGULATORY"/>
    <property type="match status" value="1"/>
</dbReference>
<dbReference type="Pfam" id="PF00512">
    <property type="entry name" value="HisKA"/>
    <property type="match status" value="1"/>
</dbReference>